<name>A0ACC3YHF7_COLTU</name>
<keyword evidence="2" id="KW-1185">Reference proteome</keyword>
<dbReference type="EMBL" id="VUJX02000010">
    <property type="protein sequence ID" value="KAL0931324.1"/>
    <property type="molecule type" value="Genomic_DNA"/>
</dbReference>
<reference evidence="1 2" key="1">
    <citation type="journal article" date="2020" name="Phytopathology">
        <title>Genome Sequence Resources of Colletotrichum truncatum, C. plurivorum, C. musicola, and C. sojae: Four Species Pathogenic to Soybean (Glycine max).</title>
        <authorList>
            <person name="Rogerio F."/>
            <person name="Boufleur T.R."/>
            <person name="Ciampi-Guillardi M."/>
            <person name="Sukno S.A."/>
            <person name="Thon M.R."/>
            <person name="Massola Junior N.S."/>
            <person name="Baroncelli R."/>
        </authorList>
    </citation>
    <scope>NUCLEOTIDE SEQUENCE [LARGE SCALE GENOMIC DNA]</scope>
    <source>
        <strain evidence="1 2">CMES1059</strain>
    </source>
</reference>
<sequence>MASQARRRRHEDFQIAVICALPLEYDAVVFACDEIWEEDKEQLSNASGDYNTYSTGRVGPHNVVLLLLPGMGKTNAAGAAASLRSTYPGIKLAILAGICGGVPGVGTNNEVYLGDVVISKSIMQYDLGRKYPNQFNSKDTVEDRLGRPNKEIRSLVAALETLHGRSSLQRRASQVMEQIRQRAVDEGHQSLYKRPIATEDRLFEPEYLHRHRDGHSCECSESKACEKALTTSCDVLQCDYSRLVVRSLPDVQTLQLQGQTDDSMVARQVRILVGRMGSGDTVMKSGLDRDRIAEEHDLIAFEMEGAGVWDEIPCIIVKAVCDYADSHKNKKWQHFAAATAASTTKALLERYSHMDSLSTSQTWFLVPYIENPDFIGRSQTLDQIKRLFGHEQQFDQSPKPRSRVALYGLGGIGKTQIALAYALWLQRDHPDVSVFWVHASNADRFRQGYIAIAQECNIPGRDNSEADVLMLVKTWLEKGIRGRWLMVIDNADDTQLFFPSSSPDGSTNTHSTTEKPGGLGRYIPECAHGSILITTRNKQAALRIARSNPLLKIEGMSDNETNQLLNTMLDDEVHTDEASDLSKRLEHLPLALAQAAAFIQENTISISQYLQLLEESDESLVNQLSEPFEAVGRDSETPHALTSTWIVSFNQIQQQEALASDVLSFASLLDRQGIPEEFIVHFCNQRDTDEQQMSTSKVTKAVGVLKAFSFVSQAKDNAITMHRLVQLVTRKWLETQKRLASYAEQALDIVSNLYPFGKHENRQVCQEYLPHANAVLQNKGTDSRDERLAKALLLHNVGAYFRYRGQWKQAELSATQSTGLWGEILGDQHLHTVAGMTELATTYRDQGRWKEAEELDVQVLETKRRVLGDEHPNTLRSIANLASTYWDQGRWKEAEELEVQVLETRRRVLGDEHPNTLVSISNLVSTYQDQGRWKEAEELHVQVLETKRRVLGDEHPNTLVSISNLASTYWNQGRWKEAEELEVQVLETRRRVLGDEHPDTLFSIGNLASTYWNQGRWKEAEELEVQVLETKRRVFGDEHPDTLRSIGNLASTYWDQGRWDEAEELEVQVLETERRVLGDEHPDTLISMANLAHTWKSQGRQVDAIQLMRECLGIRQRGLGVDHPDTISSLSNLKKWEKDLIQVYKMAVGKKRLMFKVPMRNRRVRFKHDIFPR</sequence>
<organism evidence="1 2">
    <name type="scientific">Colletotrichum truncatum</name>
    <name type="common">Anthracnose fungus</name>
    <name type="synonym">Colletotrichum capsici</name>
    <dbReference type="NCBI Taxonomy" id="5467"/>
    <lineage>
        <taxon>Eukaryota</taxon>
        <taxon>Fungi</taxon>
        <taxon>Dikarya</taxon>
        <taxon>Ascomycota</taxon>
        <taxon>Pezizomycotina</taxon>
        <taxon>Sordariomycetes</taxon>
        <taxon>Hypocreomycetidae</taxon>
        <taxon>Glomerellales</taxon>
        <taxon>Glomerellaceae</taxon>
        <taxon>Colletotrichum</taxon>
        <taxon>Colletotrichum truncatum species complex</taxon>
    </lineage>
</organism>
<evidence type="ECO:0000313" key="2">
    <source>
        <dbReference type="Proteomes" id="UP000805649"/>
    </source>
</evidence>
<accession>A0ACC3YHF7</accession>
<evidence type="ECO:0000313" key="1">
    <source>
        <dbReference type="EMBL" id="KAL0931324.1"/>
    </source>
</evidence>
<gene>
    <name evidence="1" type="ORF">CTRU02_214059</name>
</gene>
<dbReference type="Proteomes" id="UP000805649">
    <property type="component" value="Unassembled WGS sequence"/>
</dbReference>
<proteinExistence type="predicted"/>
<comment type="caution">
    <text evidence="1">The sequence shown here is derived from an EMBL/GenBank/DDBJ whole genome shotgun (WGS) entry which is preliminary data.</text>
</comment>
<protein>
    <submittedName>
        <fullName evidence="1">Kinesin light chain</fullName>
    </submittedName>
</protein>